<proteinExistence type="predicted"/>
<comment type="caution">
    <text evidence="1">The sequence shown here is derived from an EMBL/GenBank/DDBJ whole genome shotgun (WGS) entry which is preliminary data.</text>
</comment>
<name>A0ACB5UCX8_AMBMO</name>
<reference evidence="1" key="1">
    <citation type="submission" date="2023-04" db="EMBL/GenBank/DDBJ databases">
        <title>Ambrosiozyma monospora NBRC 10751.</title>
        <authorList>
            <person name="Ichikawa N."/>
            <person name="Sato H."/>
            <person name="Tonouchi N."/>
        </authorList>
    </citation>
    <scope>NUCLEOTIDE SEQUENCE</scope>
    <source>
        <strain evidence="1">NBRC 10751</strain>
    </source>
</reference>
<accession>A0ACB5UCX8</accession>
<dbReference type="Proteomes" id="UP001165064">
    <property type="component" value="Unassembled WGS sequence"/>
</dbReference>
<sequence length="179" mass="20148">MSDDRVRSRTEEVPSSKSSSRPVARAGSSPTKHDGYSSSRNISDASRASRHHHHHRSDSDRERRDRSDKDRSERRHRSGRHKSSRKRDPVMDKPKNLDTIDKLDVTGFFSGGGFHHDGPFDACTPHRNKNSRAAPVMAFPADGPNNSIKGVAPVNNKEQQFDMVFGISEEDPLYTTKSR</sequence>
<organism evidence="1 2">
    <name type="scientific">Ambrosiozyma monospora</name>
    <name type="common">Yeast</name>
    <name type="synonym">Endomycopsis monosporus</name>
    <dbReference type="NCBI Taxonomy" id="43982"/>
    <lineage>
        <taxon>Eukaryota</taxon>
        <taxon>Fungi</taxon>
        <taxon>Dikarya</taxon>
        <taxon>Ascomycota</taxon>
        <taxon>Saccharomycotina</taxon>
        <taxon>Pichiomycetes</taxon>
        <taxon>Pichiales</taxon>
        <taxon>Pichiaceae</taxon>
        <taxon>Ambrosiozyma</taxon>
    </lineage>
</organism>
<evidence type="ECO:0000313" key="2">
    <source>
        <dbReference type="Proteomes" id="UP001165064"/>
    </source>
</evidence>
<dbReference type="EMBL" id="BSXS01016429">
    <property type="protein sequence ID" value="GMF07737.1"/>
    <property type="molecule type" value="Genomic_DNA"/>
</dbReference>
<keyword evidence="2" id="KW-1185">Reference proteome</keyword>
<gene>
    <name evidence="1" type="ORF">Amon02_001303000</name>
</gene>
<evidence type="ECO:0000313" key="1">
    <source>
        <dbReference type="EMBL" id="GMF07737.1"/>
    </source>
</evidence>
<protein>
    <submittedName>
        <fullName evidence="1">Unnamed protein product</fullName>
    </submittedName>
</protein>